<accession>A0A255EDU1</accession>
<evidence type="ECO:0000313" key="2">
    <source>
        <dbReference type="Proteomes" id="UP000216300"/>
    </source>
</evidence>
<gene>
    <name evidence="1" type="ORF">CGZ91_09390</name>
</gene>
<dbReference type="AlphaFoldDB" id="A0A255EDU1"/>
<keyword evidence="2" id="KW-1185">Reference proteome</keyword>
<proteinExistence type="predicted"/>
<dbReference type="Proteomes" id="UP000216300">
    <property type="component" value="Unassembled WGS sequence"/>
</dbReference>
<name>A0A255EDU1_9ACTN</name>
<comment type="caution">
    <text evidence="1">The sequence shown here is derived from an EMBL/GenBank/DDBJ whole genome shotgun (WGS) entry which is preliminary data.</text>
</comment>
<protein>
    <submittedName>
        <fullName evidence="1">Uncharacterized protein</fullName>
    </submittedName>
</protein>
<organism evidence="1 2">
    <name type="scientific">Parenemella sanctibonifatiensis</name>
    <dbReference type="NCBI Taxonomy" id="2016505"/>
    <lineage>
        <taxon>Bacteria</taxon>
        <taxon>Bacillati</taxon>
        <taxon>Actinomycetota</taxon>
        <taxon>Actinomycetes</taxon>
        <taxon>Propionibacteriales</taxon>
        <taxon>Propionibacteriaceae</taxon>
        <taxon>Parenemella</taxon>
    </lineage>
</organism>
<evidence type="ECO:0000313" key="1">
    <source>
        <dbReference type="EMBL" id="OYN89728.1"/>
    </source>
</evidence>
<dbReference type="EMBL" id="NMVJ01000008">
    <property type="protein sequence ID" value="OYN89728.1"/>
    <property type="molecule type" value="Genomic_DNA"/>
</dbReference>
<reference evidence="1 2" key="1">
    <citation type="submission" date="2017-07" db="EMBL/GenBank/DDBJ databases">
        <title>Draft whole genome sequences of clinical Proprionibacteriaceae strains.</title>
        <authorList>
            <person name="Bernier A.-M."/>
            <person name="Bernard K."/>
            <person name="Domingo M.-C."/>
        </authorList>
    </citation>
    <scope>NUCLEOTIDE SEQUENCE [LARGE SCALE GENOMIC DNA]</scope>
    <source>
        <strain evidence="1 2">NML 150081</strain>
    </source>
</reference>
<sequence length="91" mass="10115">MILSLDEDGRVITATWFVWAERSVDRLADLFRRLNLELGMPTEASASSPTPTVAAHGLGMIETYRHLENEAHQRGSACVQLSLRSVAPQEH</sequence>